<feature type="domain" description="PepSY" evidence="2">
    <location>
        <begin position="8"/>
        <end position="80"/>
    </location>
</feature>
<feature type="chain" id="PRO_5015318060" description="PepSY domain-containing protein" evidence="1">
    <location>
        <begin position="24"/>
        <end position="84"/>
    </location>
</feature>
<sequence length="84" mass="9214">MTRQTTFAFATLLGLGLALPAIASDLPDAATQAKITENLAAEGYEVRKIDTEDGMIEVYAVRDGKMYELYLDEDLKVVRTKEGS</sequence>
<evidence type="ECO:0000313" key="4">
    <source>
        <dbReference type="Proteomes" id="UP000244924"/>
    </source>
</evidence>
<proteinExistence type="predicted"/>
<organism evidence="3 4">
    <name type="scientific">Albidovulum aquaemixtae</name>
    <dbReference type="NCBI Taxonomy" id="1542388"/>
    <lineage>
        <taxon>Bacteria</taxon>
        <taxon>Pseudomonadati</taxon>
        <taxon>Pseudomonadota</taxon>
        <taxon>Alphaproteobacteria</taxon>
        <taxon>Rhodobacterales</taxon>
        <taxon>Paracoccaceae</taxon>
        <taxon>Albidovulum</taxon>
    </lineage>
</organism>
<dbReference type="Pfam" id="PF13670">
    <property type="entry name" value="PepSY_2"/>
    <property type="match status" value="1"/>
</dbReference>
<evidence type="ECO:0000259" key="2">
    <source>
        <dbReference type="Pfam" id="PF13670"/>
    </source>
</evidence>
<dbReference type="RefSeq" id="WP_108852276.1">
    <property type="nucleotide sequence ID" value="NZ_OMOQ01000001.1"/>
</dbReference>
<dbReference type="OrthoDB" id="7850927at2"/>
<dbReference type="EMBL" id="OMOQ01000001">
    <property type="protein sequence ID" value="SPH17879.1"/>
    <property type="molecule type" value="Genomic_DNA"/>
</dbReference>
<accession>A0A2R8B5J1</accession>
<evidence type="ECO:0000313" key="3">
    <source>
        <dbReference type="EMBL" id="SPH17879.1"/>
    </source>
</evidence>
<evidence type="ECO:0000256" key="1">
    <source>
        <dbReference type="SAM" id="SignalP"/>
    </source>
</evidence>
<name>A0A2R8B5J1_9RHOB</name>
<gene>
    <name evidence="3" type="ORF">DEA8626_01407</name>
</gene>
<protein>
    <recommendedName>
        <fullName evidence="2">PepSY domain-containing protein</fullName>
    </recommendedName>
</protein>
<reference evidence="3 4" key="1">
    <citation type="submission" date="2018-03" db="EMBL/GenBank/DDBJ databases">
        <authorList>
            <person name="Keele B.F."/>
        </authorList>
    </citation>
    <scope>NUCLEOTIDE SEQUENCE [LARGE SCALE GENOMIC DNA]</scope>
    <source>
        <strain evidence="3 4">CECT 8626</strain>
    </source>
</reference>
<dbReference type="Proteomes" id="UP000244924">
    <property type="component" value="Unassembled WGS sequence"/>
</dbReference>
<keyword evidence="4" id="KW-1185">Reference proteome</keyword>
<dbReference type="AlphaFoldDB" id="A0A2R8B5J1"/>
<dbReference type="InterPro" id="IPR025711">
    <property type="entry name" value="PepSY"/>
</dbReference>
<feature type="signal peptide" evidence="1">
    <location>
        <begin position="1"/>
        <end position="23"/>
    </location>
</feature>
<keyword evidence="1" id="KW-0732">Signal</keyword>